<name>A0ABU2XS06_9ACTN</name>
<dbReference type="Proteomes" id="UP001180754">
    <property type="component" value="Unassembled WGS sequence"/>
</dbReference>
<dbReference type="EMBL" id="JAVRFD010000028">
    <property type="protein sequence ID" value="MDT0548708.1"/>
    <property type="molecule type" value="Genomic_DNA"/>
</dbReference>
<protein>
    <submittedName>
        <fullName evidence="2">Helix-turn-helix domain-containing protein</fullName>
    </submittedName>
</protein>
<feature type="compositionally biased region" description="Low complexity" evidence="1">
    <location>
        <begin position="201"/>
        <end position="220"/>
    </location>
</feature>
<sequence>MRLLCLIATRIFARLVLLSRSSAAKNAEILILRHEVAVLRLQITTPKPSRPDRTLIAAPGRPPLSEELRELVIRLATENPRWSFRRVHAELRHLGHKISPATVRRILRAVGLGPAPRRVAARGDWAAFLKAHTHGLLATDLFHIDTIGLQRLYALSVMEVRTRTEHILGVTAHPTATCATQQARQLLWQLGDRAVTFTRTCSGTGTGTGSSPPRSTPSSPVRASLWTRSLHAAPTATGTRNASHAPYGVSAPTAC</sequence>
<organism evidence="2 3">
    <name type="scientific">Streptomyces lonegramiae</name>
    <dbReference type="NCBI Taxonomy" id="3075524"/>
    <lineage>
        <taxon>Bacteria</taxon>
        <taxon>Bacillati</taxon>
        <taxon>Actinomycetota</taxon>
        <taxon>Actinomycetes</taxon>
        <taxon>Kitasatosporales</taxon>
        <taxon>Streptomycetaceae</taxon>
        <taxon>Streptomyces</taxon>
    </lineage>
</organism>
<dbReference type="Pfam" id="PF13565">
    <property type="entry name" value="HTH_32"/>
    <property type="match status" value="1"/>
</dbReference>
<keyword evidence="3" id="KW-1185">Reference proteome</keyword>
<gene>
    <name evidence="2" type="ORF">RND15_39445</name>
</gene>
<dbReference type="SUPFAM" id="SSF46689">
    <property type="entry name" value="Homeodomain-like"/>
    <property type="match status" value="1"/>
</dbReference>
<comment type="caution">
    <text evidence="2">The sequence shown here is derived from an EMBL/GenBank/DDBJ whole genome shotgun (WGS) entry which is preliminary data.</text>
</comment>
<reference evidence="2" key="1">
    <citation type="submission" date="2024-05" db="EMBL/GenBank/DDBJ databases">
        <title>30 novel species of actinomycetes from the DSMZ collection.</title>
        <authorList>
            <person name="Nouioui I."/>
        </authorList>
    </citation>
    <scope>NUCLEOTIDE SEQUENCE</scope>
    <source>
        <strain evidence="2">DSM 41529</strain>
    </source>
</reference>
<evidence type="ECO:0000256" key="1">
    <source>
        <dbReference type="SAM" id="MobiDB-lite"/>
    </source>
</evidence>
<evidence type="ECO:0000313" key="2">
    <source>
        <dbReference type="EMBL" id="MDT0548708.1"/>
    </source>
</evidence>
<dbReference type="InterPro" id="IPR009057">
    <property type="entry name" value="Homeodomain-like_sf"/>
</dbReference>
<proteinExistence type="predicted"/>
<accession>A0ABU2XS06</accession>
<feature type="region of interest" description="Disordered" evidence="1">
    <location>
        <begin position="201"/>
        <end position="255"/>
    </location>
</feature>
<evidence type="ECO:0000313" key="3">
    <source>
        <dbReference type="Proteomes" id="UP001180754"/>
    </source>
</evidence>
<dbReference type="RefSeq" id="WP_311729274.1">
    <property type="nucleotide sequence ID" value="NZ_JAVRFD010000028.1"/>
</dbReference>